<evidence type="ECO:0000256" key="1">
    <source>
        <dbReference type="ARBA" id="ARBA00004611"/>
    </source>
</evidence>
<keyword evidence="17" id="KW-1185">Reference proteome</keyword>
<evidence type="ECO:0000313" key="17">
    <source>
        <dbReference type="Proteomes" id="UP000283210"/>
    </source>
</evidence>
<keyword evidence="7" id="KW-0966">Cell projection</keyword>
<feature type="region of interest" description="Disordered" evidence="14">
    <location>
        <begin position="1"/>
        <end position="29"/>
    </location>
</feature>
<dbReference type="GO" id="GO:0060285">
    <property type="term" value="P:cilium-dependent cell motility"/>
    <property type="evidence" value="ECO:0007669"/>
    <property type="project" value="TreeGrafter"/>
</dbReference>
<evidence type="ECO:0000256" key="6">
    <source>
        <dbReference type="ARBA" id="ARBA00023212"/>
    </source>
</evidence>
<evidence type="ECO:0000259" key="15">
    <source>
        <dbReference type="Pfam" id="PF14772"/>
    </source>
</evidence>
<evidence type="ECO:0000256" key="8">
    <source>
        <dbReference type="ARBA" id="ARBA00037841"/>
    </source>
</evidence>
<dbReference type="OrthoDB" id="7760980at2759"/>
<reference evidence="16 17" key="2">
    <citation type="submission" date="2019-01" db="EMBL/GenBank/DDBJ databases">
        <title>A chromosome length genome reference of the Java medaka (oryzias javanicus).</title>
        <authorList>
            <person name="Herpin A."/>
            <person name="Takehana Y."/>
            <person name="Naruse K."/>
            <person name="Ansai S."/>
            <person name="Kawaguchi M."/>
        </authorList>
    </citation>
    <scope>NUCLEOTIDE SEQUENCE [LARGE SCALE GENOMIC DNA]</scope>
    <source>
        <strain evidence="16">RS831</strain>
        <tissue evidence="16">Whole body</tissue>
    </source>
</reference>
<gene>
    <name evidence="16" type="ORF">OJAV_G00135420</name>
</gene>
<evidence type="ECO:0000256" key="7">
    <source>
        <dbReference type="ARBA" id="ARBA00023273"/>
    </source>
</evidence>
<evidence type="ECO:0000256" key="4">
    <source>
        <dbReference type="ARBA" id="ARBA00023054"/>
    </source>
</evidence>
<dbReference type="GO" id="GO:0005858">
    <property type="term" value="C:axonemal dynein complex"/>
    <property type="evidence" value="ECO:0007669"/>
    <property type="project" value="InterPro"/>
</dbReference>
<keyword evidence="2" id="KW-0963">Cytoplasm</keyword>
<feature type="coiled-coil region" evidence="13">
    <location>
        <begin position="224"/>
        <end position="289"/>
    </location>
</feature>
<evidence type="ECO:0000313" key="16">
    <source>
        <dbReference type="EMBL" id="RVE63344.1"/>
    </source>
</evidence>
<feature type="domain" description="Dynein regulatory complex protein 1/2 N-terminal" evidence="15">
    <location>
        <begin position="22"/>
        <end position="122"/>
    </location>
</feature>
<sequence length="452" mass="52150">MPKKAKKSLGRTEEERLVQLQHRAQTEEEMSKKKEEMLTLFLKDKLQKEQKNTAVNLLKVTNRWRSILREARVAELRENIAVFQQTFQREVDELDFVTEKLVGDLQGAERQTAQVQASHLQHLDHLLAQDLKRMRFLHQHWGGNLQDTSSSFSSEKQQMFVQSEEQQDKLQSKLASADQHHKDTMLEIKKISTDRENWFSSFSDPKNVQVALGDNLHESISTVLRSLKQNINSVKKNEEELALRLDYVTQQLEITLRLKSNAEHLRNRLRVSEREKEFMEENLTSCRNQMNLRFYQAQGQEALGRLETKEQLTRLAVHGDAAAEKLQATITQGEKVLRAAKMGLKLKHEVLPELFSPLHLPPEEHAQDSEDDPDLQQHLSKALLQREALREDKVDVSRENAQLQLLLGQHEYGLLEDRSPLPTSQAPIVFSPAAGQQRHTVIEAAHIAKYCL</sequence>
<keyword evidence="6" id="KW-0206">Cytoskeleton</keyword>
<evidence type="ECO:0000256" key="11">
    <source>
        <dbReference type="ARBA" id="ARBA00041517"/>
    </source>
</evidence>
<proteinExistence type="inferred from homology"/>
<comment type="subcellular location">
    <subcellularLocation>
        <location evidence="1">Cytoplasm</location>
        <location evidence="1">Cytoskeleton</location>
        <location evidence="1">Flagellum axoneme</location>
    </subcellularLocation>
    <subcellularLocation>
        <location evidence="8">Cytoplasm</location>
        <location evidence="8">Cytoskeleton</location>
        <location evidence="8">Flagellum basal body</location>
    </subcellularLocation>
</comment>
<dbReference type="PANTHER" id="PTHR21625:SF0">
    <property type="entry name" value="DYNEIN REGULATORY COMPLEX SUBUNIT 2"/>
    <property type="match status" value="1"/>
</dbReference>
<evidence type="ECO:0000256" key="2">
    <source>
        <dbReference type="ARBA" id="ARBA00022490"/>
    </source>
</evidence>
<evidence type="ECO:0000256" key="13">
    <source>
        <dbReference type="SAM" id="Coils"/>
    </source>
</evidence>
<evidence type="ECO:0000256" key="5">
    <source>
        <dbReference type="ARBA" id="ARBA00023069"/>
    </source>
</evidence>
<dbReference type="EMBL" id="CM012450">
    <property type="protein sequence ID" value="RVE63344.1"/>
    <property type="molecule type" value="Genomic_DNA"/>
</dbReference>
<dbReference type="InterPro" id="IPR039750">
    <property type="entry name" value="DRC1/DRC2"/>
</dbReference>
<evidence type="ECO:0000256" key="12">
    <source>
        <dbReference type="ARBA" id="ARBA00045865"/>
    </source>
</evidence>
<dbReference type="AlphaFoldDB" id="A0A437CLL5"/>
<dbReference type="Proteomes" id="UP000283210">
    <property type="component" value="Chromosome 14"/>
</dbReference>
<keyword evidence="5" id="KW-0969">Cilium</keyword>
<comment type="function">
    <text evidence="12">Component of the nexin-dynein regulatory complex (N-DRC), a key regulator of ciliary/flagellar motility which maintains the alignment and integrity of the distal axoneme and regulates microtubule sliding in motile axonemes. Plays a critical role in the assembly of N-DRC and also stabilizes the assembly of multiple inner dynein arms and radial spokes. Coassembles with DRC1 to form a central scaffold needed for assembly of the N-DRC and its attachment to the outer doublet microtubules.</text>
</comment>
<evidence type="ECO:0000256" key="3">
    <source>
        <dbReference type="ARBA" id="ARBA00022846"/>
    </source>
</evidence>
<dbReference type="GO" id="GO:0003352">
    <property type="term" value="P:regulation of cilium movement"/>
    <property type="evidence" value="ECO:0007669"/>
    <property type="project" value="TreeGrafter"/>
</dbReference>
<dbReference type="InterPro" id="IPR039505">
    <property type="entry name" value="DRC1/2_N"/>
</dbReference>
<organism evidence="16 17">
    <name type="scientific">Oryzias javanicus</name>
    <name type="common">Javanese ricefish</name>
    <name type="synonym">Aplocheilus javanicus</name>
    <dbReference type="NCBI Taxonomy" id="123683"/>
    <lineage>
        <taxon>Eukaryota</taxon>
        <taxon>Metazoa</taxon>
        <taxon>Chordata</taxon>
        <taxon>Craniata</taxon>
        <taxon>Vertebrata</taxon>
        <taxon>Euteleostomi</taxon>
        <taxon>Actinopterygii</taxon>
        <taxon>Neopterygii</taxon>
        <taxon>Teleostei</taxon>
        <taxon>Neoteleostei</taxon>
        <taxon>Acanthomorphata</taxon>
        <taxon>Ovalentaria</taxon>
        <taxon>Atherinomorphae</taxon>
        <taxon>Beloniformes</taxon>
        <taxon>Adrianichthyidae</taxon>
        <taxon>Oryziinae</taxon>
        <taxon>Oryzias</taxon>
    </lineage>
</organism>
<protein>
    <recommendedName>
        <fullName evidence="10">Dynein regulatory complex subunit 2</fullName>
    </recommendedName>
    <alternativeName>
        <fullName evidence="11">Coiled-coil domain-containing protein 65</fullName>
    </alternativeName>
</protein>
<dbReference type="PANTHER" id="PTHR21625">
    <property type="entry name" value="NYD-SP28 PROTEIN"/>
    <property type="match status" value="1"/>
</dbReference>
<comment type="similarity">
    <text evidence="9">Belongs to the DRC2 family.</text>
</comment>
<dbReference type="GO" id="GO:0070286">
    <property type="term" value="P:axonemal dynein complex assembly"/>
    <property type="evidence" value="ECO:0007669"/>
    <property type="project" value="InterPro"/>
</dbReference>
<evidence type="ECO:0000256" key="9">
    <source>
        <dbReference type="ARBA" id="ARBA00038424"/>
    </source>
</evidence>
<evidence type="ECO:0000256" key="10">
    <source>
        <dbReference type="ARBA" id="ARBA00040899"/>
    </source>
</evidence>
<keyword evidence="3" id="KW-0282">Flagellum</keyword>
<dbReference type="Pfam" id="PF14772">
    <property type="entry name" value="NYD-SP28"/>
    <property type="match status" value="1"/>
</dbReference>
<reference evidence="16 17" key="1">
    <citation type="submission" date="2018-11" db="EMBL/GenBank/DDBJ databases">
        <authorList>
            <person name="Lopez-Roques C."/>
            <person name="Donnadieu C."/>
            <person name="Bouchez O."/>
            <person name="Klopp C."/>
            <person name="Cabau C."/>
            <person name="Zahm M."/>
        </authorList>
    </citation>
    <scope>NUCLEOTIDE SEQUENCE [LARGE SCALE GENOMIC DNA]</scope>
    <source>
        <strain evidence="16">RS831</strain>
        <tissue evidence="16">Whole body</tissue>
    </source>
</reference>
<evidence type="ECO:0000256" key="14">
    <source>
        <dbReference type="SAM" id="MobiDB-lite"/>
    </source>
</evidence>
<keyword evidence="4 13" id="KW-0175">Coiled coil</keyword>
<name>A0A437CLL5_ORYJA</name>
<accession>A0A437CLL5</accession>